<dbReference type="KEGG" id="lnu:N7U66_18655"/>
<name>A0A9E8SDK9_9FLAO</name>
<evidence type="ECO:0000256" key="1">
    <source>
        <dbReference type="SAM" id="SignalP"/>
    </source>
</evidence>
<dbReference type="AlphaFoldDB" id="A0A9E8SDK9"/>
<dbReference type="Gene3D" id="2.120.10.30">
    <property type="entry name" value="TolB, C-terminal domain"/>
    <property type="match status" value="1"/>
</dbReference>
<dbReference type="RefSeq" id="WP_267676460.1">
    <property type="nucleotide sequence ID" value="NZ_CP113088.1"/>
</dbReference>
<accession>A0A9E8SDK9</accession>
<keyword evidence="3" id="KW-1185">Reference proteome</keyword>
<evidence type="ECO:0000313" key="2">
    <source>
        <dbReference type="EMBL" id="WAC01862.1"/>
    </source>
</evidence>
<evidence type="ECO:0000313" key="3">
    <source>
        <dbReference type="Proteomes" id="UP001164705"/>
    </source>
</evidence>
<dbReference type="InterPro" id="IPR011042">
    <property type="entry name" value="6-blade_b-propeller_TolB-like"/>
</dbReference>
<keyword evidence="1" id="KW-0732">Signal</keyword>
<dbReference type="EMBL" id="CP113088">
    <property type="protein sequence ID" value="WAC01862.1"/>
    <property type="molecule type" value="Genomic_DNA"/>
</dbReference>
<dbReference type="Proteomes" id="UP001164705">
    <property type="component" value="Chromosome"/>
</dbReference>
<organism evidence="2 3">
    <name type="scientific">Lacinutrix neustonica</name>
    <dbReference type="NCBI Taxonomy" id="2980107"/>
    <lineage>
        <taxon>Bacteria</taxon>
        <taxon>Pseudomonadati</taxon>
        <taxon>Bacteroidota</taxon>
        <taxon>Flavobacteriia</taxon>
        <taxon>Flavobacteriales</taxon>
        <taxon>Flavobacteriaceae</taxon>
        <taxon>Lacinutrix</taxon>
    </lineage>
</organism>
<proteinExistence type="predicted"/>
<sequence length="411" mass="44505">MIKKIIIIICFLLTAFVNAQNETANWFFGEKAGLNFNNGFASANLDGELVTTEGCSTISNRQGDLLFYSDGITVWNKNHEIMQNGTGLAGDDSSTQSAIIIPDTGSNSVYYIFTVDSRAGPDGLRYSRVDMNLDAGLGAVTTAKNVLLVTPTTEKITAVESSDGESIWVISHKWESNEFVAYLVSASGVNPVPVVSAVGSVHGGDLNNSIGYLKASPDREKIASVKSFTNNETQIFDFNAATGEITNPITISNYISEDIGPYGCEFSPDSKLLYVSEIIRDAPVAFSKIHQYDLTLNTQQQILDSDIIVGQEEGLLGAIQQALDGKIYIAKFNSSQISIIKKPNDLGLDCAYGAEAVNLGSRISRLGLPPFIQSYFFATNIFENTCFGDTTSFNIETSSTIDSILSGFWRP</sequence>
<feature type="chain" id="PRO_5039074372" evidence="1">
    <location>
        <begin position="20"/>
        <end position="411"/>
    </location>
</feature>
<protein>
    <submittedName>
        <fullName evidence="2">Uncharacterized protein</fullName>
    </submittedName>
</protein>
<reference evidence="2" key="1">
    <citation type="submission" date="2022-11" db="EMBL/GenBank/DDBJ databases">
        <title>Lacinutrix neustonica HL-RS19T sp. nov., isolated from the surface microlayer sample of brackish Lake Shihwa.</title>
        <authorList>
            <person name="Choi J.Y."/>
            <person name="Hwang C.Y."/>
        </authorList>
    </citation>
    <scope>NUCLEOTIDE SEQUENCE</scope>
    <source>
        <strain evidence="2">HL-RS19</strain>
    </source>
</reference>
<feature type="signal peptide" evidence="1">
    <location>
        <begin position="1"/>
        <end position="19"/>
    </location>
</feature>
<gene>
    <name evidence="2" type="ORF">N7U66_18655</name>
</gene>
<dbReference type="SUPFAM" id="SSF82171">
    <property type="entry name" value="DPP6 N-terminal domain-like"/>
    <property type="match status" value="1"/>
</dbReference>